<keyword evidence="6" id="KW-0021">Allosteric enzyme</keyword>
<evidence type="ECO:0000256" key="8">
    <source>
        <dbReference type="ARBA" id="ARBA00022723"/>
    </source>
</evidence>
<comment type="cofactor">
    <cofactor evidence="1">
        <name>Mg(2+)</name>
        <dbReference type="ChEBI" id="CHEBI:18420"/>
    </cofactor>
</comment>
<name>A0A8T0FTM6_ARGBR</name>
<evidence type="ECO:0000256" key="2">
    <source>
        <dbReference type="ARBA" id="ARBA00004496"/>
    </source>
</evidence>
<evidence type="ECO:0000259" key="16">
    <source>
        <dbReference type="Pfam" id="PF00365"/>
    </source>
</evidence>
<dbReference type="GO" id="GO:0005945">
    <property type="term" value="C:6-phosphofructokinase complex"/>
    <property type="evidence" value="ECO:0007669"/>
    <property type="project" value="TreeGrafter"/>
</dbReference>
<dbReference type="GO" id="GO:0061621">
    <property type="term" value="P:canonical glycolysis"/>
    <property type="evidence" value="ECO:0007669"/>
    <property type="project" value="TreeGrafter"/>
</dbReference>
<proteinExistence type="predicted"/>
<keyword evidence="10" id="KW-0418">Kinase</keyword>
<feature type="region of interest" description="Disordered" evidence="15">
    <location>
        <begin position="1"/>
        <end position="41"/>
    </location>
</feature>
<dbReference type="PRINTS" id="PR00476">
    <property type="entry name" value="PHFRCTKINASE"/>
</dbReference>
<comment type="caution">
    <text evidence="17">The sequence shown here is derived from an EMBL/GenBank/DDBJ whole genome shotgun (WGS) entry which is preliminary data.</text>
</comment>
<evidence type="ECO:0000256" key="7">
    <source>
        <dbReference type="ARBA" id="ARBA00022679"/>
    </source>
</evidence>
<comment type="pathway">
    <text evidence="3">Carbohydrate degradation; glycolysis; D-glyceraldehyde 3-phosphate and glycerone phosphate from D-glucose: step 3/4.</text>
</comment>
<dbReference type="GO" id="GO:0070095">
    <property type="term" value="F:fructose-6-phosphate binding"/>
    <property type="evidence" value="ECO:0007669"/>
    <property type="project" value="TreeGrafter"/>
</dbReference>
<evidence type="ECO:0000256" key="15">
    <source>
        <dbReference type="SAM" id="MobiDB-lite"/>
    </source>
</evidence>
<dbReference type="InterPro" id="IPR035966">
    <property type="entry name" value="PKF_sf"/>
</dbReference>
<sequence length="681" mass="75308">MTDRYSRADTGAMLSPDPDETKIKPFGQSREGKAAPRGSFSDKRNRAIGVFTSGGDSQGMNAAVRAVVRMGMYMGAKVFFIKEGYQGMVDGDKYIVEATWVSVSGIIHKGGTVIGSARCKEFTTRAGRLKAAANLVRHNITDLVVIGGDGSLTGANIFRQEWSSLLDELVETGVITAEKRSECTHLNVVGMVGSIDNDFCGTDMTIGTDSALHRIIESIDAIVTTASSHQRTFILEVMGRHCGYLALVGALASEADFVFIPEWPPERAWPETLCKKSFERNLQTYKMLTRLRPPRVIFDEMVHGKKGNTFAVMHVGAPCCGMNAAVRSFVRNCLFRGDTVYGIHDGIDGLIEDNIQDMKWSDVTGWVGQGGAFLGTKRTLPGQYMEQVVEQFRKYKIQALLVIGGFEAFHSVLQLAEARKKYSELQIPMCVVPATISNNVPGTDFSLGADTAINEITEICDRIRQSAQGTKRRVFVVETMGGYCGYLATLAGLAGGADAAYIFEEPFSSKDLMGDVFHMQSKMAEGVQRGLVLRNEKANDNYTTDFIYRLYSEEGKDIFSTRMNVLGHMQQGGSPSPFDRNFGTKMAAKATDWLLTQLKQYKQADGKICCTSPDTAVLMGLVRRQYLFTPVQTLKQETDFKHRIPKHQWWLKLRPLLRILAKHDSSYETESIATSAVPEMD</sequence>
<dbReference type="SUPFAM" id="SSF53784">
    <property type="entry name" value="Phosphofructokinase"/>
    <property type="match status" value="2"/>
</dbReference>
<keyword evidence="8" id="KW-0479">Metal-binding</keyword>
<accession>A0A8T0FTM6</accession>
<evidence type="ECO:0000256" key="3">
    <source>
        <dbReference type="ARBA" id="ARBA00004679"/>
    </source>
</evidence>
<evidence type="ECO:0000256" key="1">
    <source>
        <dbReference type="ARBA" id="ARBA00001946"/>
    </source>
</evidence>
<evidence type="ECO:0000256" key="6">
    <source>
        <dbReference type="ARBA" id="ARBA00022533"/>
    </source>
</evidence>
<dbReference type="InterPro" id="IPR000023">
    <property type="entry name" value="Phosphofructokinase_dom"/>
</dbReference>
<evidence type="ECO:0000256" key="4">
    <source>
        <dbReference type="ARBA" id="ARBA00012055"/>
    </source>
</evidence>
<keyword evidence="18" id="KW-1185">Reference proteome</keyword>
<keyword evidence="7" id="KW-0808">Transferase</keyword>
<evidence type="ECO:0000256" key="9">
    <source>
        <dbReference type="ARBA" id="ARBA00022741"/>
    </source>
</evidence>
<dbReference type="GO" id="GO:0042802">
    <property type="term" value="F:identical protein binding"/>
    <property type="evidence" value="ECO:0007669"/>
    <property type="project" value="TreeGrafter"/>
</dbReference>
<dbReference type="GO" id="GO:0030388">
    <property type="term" value="P:fructose 1,6-bisphosphate metabolic process"/>
    <property type="evidence" value="ECO:0007669"/>
    <property type="project" value="TreeGrafter"/>
</dbReference>
<dbReference type="PANTHER" id="PTHR13697">
    <property type="entry name" value="PHOSPHOFRUCTOKINASE"/>
    <property type="match status" value="1"/>
</dbReference>
<evidence type="ECO:0000313" key="17">
    <source>
        <dbReference type="EMBL" id="KAF8793029.1"/>
    </source>
</evidence>
<feature type="domain" description="Phosphofructokinase" evidence="16">
    <location>
        <begin position="310"/>
        <end position="594"/>
    </location>
</feature>
<keyword evidence="9" id="KW-0547">Nucleotide-binding</keyword>
<feature type="domain" description="Phosphofructokinase" evidence="16">
    <location>
        <begin position="48"/>
        <end position="276"/>
    </location>
</feature>
<dbReference type="GO" id="GO:0005524">
    <property type="term" value="F:ATP binding"/>
    <property type="evidence" value="ECO:0007669"/>
    <property type="project" value="UniProtKB-KW"/>
</dbReference>
<comment type="subcellular location">
    <subcellularLocation>
        <location evidence="2">Cytoplasm</location>
    </subcellularLocation>
</comment>
<dbReference type="Proteomes" id="UP000807504">
    <property type="component" value="Unassembled WGS sequence"/>
</dbReference>
<dbReference type="PROSITE" id="PS00433">
    <property type="entry name" value="PHOSPHOFRUCTOKINASE"/>
    <property type="match status" value="1"/>
</dbReference>
<dbReference type="AlphaFoldDB" id="A0A8T0FTM6"/>
<dbReference type="PANTHER" id="PTHR13697:SF4">
    <property type="entry name" value="ATP-DEPENDENT 6-PHOSPHOFRUCTOKINASE"/>
    <property type="match status" value="1"/>
</dbReference>
<protein>
    <recommendedName>
        <fullName evidence="4">6-phosphofructokinase</fullName>
        <ecNumber evidence="4">2.7.1.11</ecNumber>
    </recommendedName>
</protein>
<evidence type="ECO:0000256" key="13">
    <source>
        <dbReference type="ARBA" id="ARBA00023152"/>
    </source>
</evidence>
<keyword evidence="11" id="KW-0067">ATP-binding</keyword>
<reference evidence="17" key="2">
    <citation type="submission" date="2020-06" db="EMBL/GenBank/DDBJ databases">
        <authorList>
            <person name="Sheffer M."/>
        </authorList>
    </citation>
    <scope>NUCLEOTIDE SEQUENCE</scope>
</reference>
<dbReference type="GO" id="GO:0003872">
    <property type="term" value="F:6-phosphofructokinase activity"/>
    <property type="evidence" value="ECO:0007669"/>
    <property type="project" value="UniProtKB-EC"/>
</dbReference>
<evidence type="ECO:0000313" key="18">
    <source>
        <dbReference type="Proteomes" id="UP000807504"/>
    </source>
</evidence>
<dbReference type="FunFam" id="3.40.50.450:FF:000043">
    <property type="entry name" value="ATP-dependent 6-phosphofructokinase, platelet type"/>
    <property type="match status" value="1"/>
</dbReference>
<dbReference type="GO" id="GO:0048029">
    <property type="term" value="F:monosaccharide binding"/>
    <property type="evidence" value="ECO:0007669"/>
    <property type="project" value="TreeGrafter"/>
</dbReference>
<dbReference type="GO" id="GO:0046872">
    <property type="term" value="F:metal ion binding"/>
    <property type="evidence" value="ECO:0007669"/>
    <property type="project" value="UniProtKB-KW"/>
</dbReference>
<evidence type="ECO:0000256" key="11">
    <source>
        <dbReference type="ARBA" id="ARBA00022840"/>
    </source>
</evidence>
<keyword evidence="13" id="KW-0324">Glycolysis</keyword>
<keyword evidence="5" id="KW-0963">Cytoplasm</keyword>
<comment type="catalytic activity">
    <reaction evidence="14">
        <text>beta-D-fructose 6-phosphate + ATP = beta-D-fructose 1,6-bisphosphate + ADP + H(+)</text>
        <dbReference type="Rhea" id="RHEA:16109"/>
        <dbReference type="ChEBI" id="CHEBI:15378"/>
        <dbReference type="ChEBI" id="CHEBI:30616"/>
        <dbReference type="ChEBI" id="CHEBI:32966"/>
        <dbReference type="ChEBI" id="CHEBI:57634"/>
        <dbReference type="ChEBI" id="CHEBI:456216"/>
        <dbReference type="EC" id="2.7.1.11"/>
    </reaction>
</comment>
<dbReference type="GO" id="GO:0006002">
    <property type="term" value="P:fructose 6-phosphate metabolic process"/>
    <property type="evidence" value="ECO:0007669"/>
    <property type="project" value="InterPro"/>
</dbReference>
<reference evidence="17" key="1">
    <citation type="journal article" date="2020" name="bioRxiv">
        <title>Chromosome-level reference genome of the European wasp spider Argiope bruennichi: a resource for studies on range expansion and evolutionary adaptation.</title>
        <authorList>
            <person name="Sheffer M.M."/>
            <person name="Hoppe A."/>
            <person name="Krehenwinkel H."/>
            <person name="Uhl G."/>
            <person name="Kuss A.W."/>
            <person name="Jensen L."/>
            <person name="Jensen C."/>
            <person name="Gillespie R.G."/>
            <person name="Hoff K.J."/>
            <person name="Prost S."/>
        </authorList>
    </citation>
    <scope>NUCLEOTIDE SEQUENCE</scope>
</reference>
<dbReference type="FunFam" id="3.40.50.460:FF:000008">
    <property type="entry name" value="ATP-dependent 6-phosphofructokinase"/>
    <property type="match status" value="1"/>
</dbReference>
<dbReference type="EMBL" id="JABXBU010000003">
    <property type="protein sequence ID" value="KAF8793029.1"/>
    <property type="molecule type" value="Genomic_DNA"/>
</dbReference>
<dbReference type="EC" id="2.7.1.11" evidence="4"/>
<evidence type="ECO:0000256" key="5">
    <source>
        <dbReference type="ARBA" id="ARBA00022490"/>
    </source>
</evidence>
<dbReference type="Gene3D" id="3.40.50.450">
    <property type="match status" value="2"/>
</dbReference>
<evidence type="ECO:0000256" key="12">
    <source>
        <dbReference type="ARBA" id="ARBA00022842"/>
    </source>
</evidence>
<dbReference type="InterPro" id="IPR015912">
    <property type="entry name" value="Phosphofructokinase_CS"/>
</dbReference>
<feature type="compositionally biased region" description="Basic and acidic residues" evidence="15">
    <location>
        <begin position="30"/>
        <end position="41"/>
    </location>
</feature>
<dbReference type="Pfam" id="PF00365">
    <property type="entry name" value="PFK"/>
    <property type="match status" value="2"/>
</dbReference>
<evidence type="ECO:0000256" key="10">
    <source>
        <dbReference type="ARBA" id="ARBA00022777"/>
    </source>
</evidence>
<dbReference type="InterPro" id="IPR022953">
    <property type="entry name" value="ATP_PFK"/>
</dbReference>
<evidence type="ECO:0000256" key="14">
    <source>
        <dbReference type="ARBA" id="ARBA00048070"/>
    </source>
</evidence>
<keyword evidence="12" id="KW-0460">Magnesium</keyword>
<organism evidence="17 18">
    <name type="scientific">Argiope bruennichi</name>
    <name type="common">Wasp spider</name>
    <name type="synonym">Aranea bruennichi</name>
    <dbReference type="NCBI Taxonomy" id="94029"/>
    <lineage>
        <taxon>Eukaryota</taxon>
        <taxon>Metazoa</taxon>
        <taxon>Ecdysozoa</taxon>
        <taxon>Arthropoda</taxon>
        <taxon>Chelicerata</taxon>
        <taxon>Arachnida</taxon>
        <taxon>Araneae</taxon>
        <taxon>Araneomorphae</taxon>
        <taxon>Entelegynae</taxon>
        <taxon>Araneoidea</taxon>
        <taxon>Araneidae</taxon>
        <taxon>Argiope</taxon>
    </lineage>
</organism>
<dbReference type="Gene3D" id="3.40.50.460">
    <property type="entry name" value="Phosphofructokinase domain"/>
    <property type="match status" value="1"/>
</dbReference>
<dbReference type="GO" id="GO:0016208">
    <property type="term" value="F:AMP binding"/>
    <property type="evidence" value="ECO:0007669"/>
    <property type="project" value="TreeGrafter"/>
</dbReference>
<gene>
    <name evidence="17" type="ORF">HNY73_004558</name>
</gene>